<accession>A0A0C2BU60</accession>
<evidence type="ECO:0000313" key="4">
    <source>
        <dbReference type="Proteomes" id="UP000031572"/>
    </source>
</evidence>
<sequence>MANMFEKKRILFLLATSALLVSCGGGGGDTPGTTAAASTGGATSTNASGGAQPAGGTTAANSGTPAAGSTTTQKPPATSPGSTTPAPTAVDQKLNGYVEVVANQILYIRRNRIIYLPVVMSEFESDRGIVDVAAGSPVAHIDGLEAQAAAAGCNRTNDGTCAVQPPAAAPAAPIAAFGIRVSKYVLPTAAGQAVGNQTVVGRIAIDLTERTDSPGLSASEVPEIMRFVIDKVELSTNQNGELASVKVQDGAQIHVYGRSASGVEVRENIPAPAGTVRILPMVDVPDNHGDTTSFFLLLDLETGFSQAGRKLAALENIAGHFAMHLTLSSLQELVRPAAGATAESPALERKELVGQSITVNDQPPVSGAGINGNAWIRMYPPQ</sequence>
<feature type="compositionally biased region" description="Polar residues" evidence="1">
    <location>
        <begin position="61"/>
        <end position="74"/>
    </location>
</feature>
<dbReference type="AlphaFoldDB" id="A0A0C2BU60"/>
<name>A0A0C2BU60_9BURK</name>
<dbReference type="STRING" id="709839.TSA66_13440"/>
<evidence type="ECO:0008006" key="5">
    <source>
        <dbReference type="Google" id="ProtNLM"/>
    </source>
</evidence>
<keyword evidence="4" id="KW-1185">Reference proteome</keyword>
<keyword evidence="2" id="KW-0732">Signal</keyword>
<feature type="compositionally biased region" description="Low complexity" evidence="1">
    <location>
        <begin position="75"/>
        <end position="89"/>
    </location>
</feature>
<reference evidence="3 4" key="1">
    <citation type="submission" date="2014-12" db="EMBL/GenBank/DDBJ databases">
        <title>Denitrispirillum autotrophicum gen. nov., sp. nov., Denitrifying, Facultatively Autotrophic Bacteria Isolated from Rice Paddy Soil.</title>
        <authorList>
            <person name="Ishii S."/>
            <person name="Ashida N."/>
            <person name="Ohno H."/>
            <person name="Otsuka S."/>
            <person name="Yokota A."/>
            <person name="Senoo K."/>
        </authorList>
    </citation>
    <scope>NUCLEOTIDE SEQUENCE [LARGE SCALE GENOMIC DNA]</scope>
    <source>
        <strain evidence="3 4">TSA66</strain>
    </source>
</reference>
<feature type="region of interest" description="Disordered" evidence="1">
    <location>
        <begin position="33"/>
        <end position="89"/>
    </location>
</feature>
<dbReference type="PROSITE" id="PS51257">
    <property type="entry name" value="PROKAR_LIPOPROTEIN"/>
    <property type="match status" value="1"/>
</dbReference>
<organism evidence="3 4">
    <name type="scientific">Noviherbaspirillum autotrophicum</name>
    <dbReference type="NCBI Taxonomy" id="709839"/>
    <lineage>
        <taxon>Bacteria</taxon>
        <taxon>Pseudomonadati</taxon>
        <taxon>Pseudomonadota</taxon>
        <taxon>Betaproteobacteria</taxon>
        <taxon>Burkholderiales</taxon>
        <taxon>Oxalobacteraceae</taxon>
        <taxon>Noviherbaspirillum</taxon>
    </lineage>
</organism>
<dbReference type="Proteomes" id="UP000031572">
    <property type="component" value="Unassembled WGS sequence"/>
</dbReference>
<feature type="compositionally biased region" description="Low complexity" evidence="1">
    <location>
        <begin position="33"/>
        <end position="60"/>
    </location>
</feature>
<feature type="signal peptide" evidence="2">
    <location>
        <begin position="1"/>
        <end position="27"/>
    </location>
</feature>
<evidence type="ECO:0000256" key="2">
    <source>
        <dbReference type="SAM" id="SignalP"/>
    </source>
</evidence>
<comment type="caution">
    <text evidence="3">The sequence shown here is derived from an EMBL/GenBank/DDBJ whole genome shotgun (WGS) entry which is preliminary data.</text>
</comment>
<protein>
    <recommendedName>
        <fullName evidence="5">Lipoprotein</fullName>
    </recommendedName>
</protein>
<evidence type="ECO:0000256" key="1">
    <source>
        <dbReference type="SAM" id="MobiDB-lite"/>
    </source>
</evidence>
<feature type="chain" id="PRO_5002146379" description="Lipoprotein" evidence="2">
    <location>
        <begin position="28"/>
        <end position="382"/>
    </location>
</feature>
<evidence type="ECO:0000313" key="3">
    <source>
        <dbReference type="EMBL" id="KIF81581.1"/>
    </source>
</evidence>
<gene>
    <name evidence="3" type="ORF">TSA66_13440</name>
</gene>
<dbReference type="EMBL" id="JWJG01000028">
    <property type="protein sequence ID" value="KIF81581.1"/>
    <property type="molecule type" value="Genomic_DNA"/>
</dbReference>
<proteinExistence type="predicted"/>